<dbReference type="Gene3D" id="2.40.50.100">
    <property type="match status" value="1"/>
</dbReference>
<dbReference type="PANTHER" id="PTHR30386">
    <property type="entry name" value="MEMBRANE FUSION SUBUNIT OF EMRAB-TOLC MULTIDRUG EFFLUX PUMP"/>
    <property type="match status" value="1"/>
</dbReference>
<dbReference type="InterPro" id="IPR050739">
    <property type="entry name" value="MFP"/>
</dbReference>
<name>A0A1M5HGG9_9BRAD</name>
<evidence type="ECO:0000256" key="2">
    <source>
        <dbReference type="SAM" id="MobiDB-lite"/>
    </source>
</evidence>
<keyword evidence="3" id="KW-0472">Membrane</keyword>
<organism evidence="6 7">
    <name type="scientific">Bradyrhizobium erythrophlei</name>
    <dbReference type="NCBI Taxonomy" id="1437360"/>
    <lineage>
        <taxon>Bacteria</taxon>
        <taxon>Pseudomonadati</taxon>
        <taxon>Pseudomonadota</taxon>
        <taxon>Alphaproteobacteria</taxon>
        <taxon>Hyphomicrobiales</taxon>
        <taxon>Nitrobacteraceae</taxon>
        <taxon>Bradyrhizobium</taxon>
    </lineage>
</organism>
<gene>
    <name evidence="6" type="ORF">SAMN05443248_0464</name>
</gene>
<dbReference type="PANTHER" id="PTHR30386:SF24">
    <property type="entry name" value="MULTIDRUG RESISTANCE EFFLUX PUMP"/>
    <property type="match status" value="1"/>
</dbReference>
<reference evidence="6 7" key="1">
    <citation type="submission" date="2016-11" db="EMBL/GenBank/DDBJ databases">
        <authorList>
            <person name="Jaros S."/>
            <person name="Januszkiewicz K."/>
            <person name="Wedrychowicz H."/>
        </authorList>
    </citation>
    <scope>NUCLEOTIDE SEQUENCE [LARGE SCALE GENOMIC DNA]</scope>
    <source>
        <strain evidence="6 7">GAS138</strain>
    </source>
</reference>
<dbReference type="Pfam" id="PF25876">
    <property type="entry name" value="HH_MFP_RND"/>
    <property type="match status" value="1"/>
</dbReference>
<proteinExistence type="predicted"/>
<feature type="region of interest" description="Disordered" evidence="2">
    <location>
        <begin position="1"/>
        <end position="50"/>
    </location>
</feature>
<dbReference type="RefSeq" id="WP_079599850.1">
    <property type="nucleotide sequence ID" value="NZ_LT670817.1"/>
</dbReference>
<dbReference type="Pfam" id="PF25917">
    <property type="entry name" value="BSH_RND"/>
    <property type="match status" value="1"/>
</dbReference>
<keyword evidence="3" id="KW-0812">Transmembrane</keyword>
<keyword evidence="3" id="KW-1133">Transmembrane helix</keyword>
<accession>A0A1M5HGG9</accession>
<dbReference type="AlphaFoldDB" id="A0A1M5HGG9"/>
<sequence>MAEDVAERDTRPAEPQRNEKPDPAPRRTNDDPTQQKDEEAKDRAVPDADKLPAPLPRWPLVLVGLVVAIFAAVVLYTIFGPRPDVWTDDAYVTVHYATIAPRISGQVAAVPVDDNYIVKTGQVLATLDPRDNETAVASAEAAVARDRSHLDEISATVSRQPSIIEEQQAAVVSARARLAFAQDNARRYGNLAATGAGTTQEHQQADSTLQQGQASLDGAEASLEAARRQLDVLEAQRSAVEATVKADEAQLEQAKLNLSYTQIRAPVDGMVGERSVQVGNYVSPGTTLMTVVPLDQVYIEANYREVDLLHIRSGQPVTIHVDAYRIDLRGTVDSVAPASGVSFAPIAPNNATGNFTKIVQRLPVKIVVASGQPLAKLLRVGLSVETTIHTGLEDVVDEQRRSTNRVTGH</sequence>
<protein>
    <submittedName>
        <fullName evidence="6">Membrane fusion protein, multidrug efflux system</fullName>
    </submittedName>
</protein>
<evidence type="ECO:0000259" key="5">
    <source>
        <dbReference type="Pfam" id="PF25917"/>
    </source>
</evidence>
<evidence type="ECO:0000313" key="6">
    <source>
        <dbReference type="EMBL" id="SHG15033.1"/>
    </source>
</evidence>
<dbReference type="SUPFAM" id="SSF111369">
    <property type="entry name" value="HlyD-like secretion proteins"/>
    <property type="match status" value="3"/>
</dbReference>
<dbReference type="Gene3D" id="2.40.30.170">
    <property type="match status" value="1"/>
</dbReference>
<feature type="coiled-coil region" evidence="1">
    <location>
        <begin position="209"/>
        <end position="257"/>
    </location>
</feature>
<evidence type="ECO:0000256" key="3">
    <source>
        <dbReference type="SAM" id="Phobius"/>
    </source>
</evidence>
<evidence type="ECO:0000259" key="4">
    <source>
        <dbReference type="Pfam" id="PF25876"/>
    </source>
</evidence>
<keyword evidence="1" id="KW-0175">Coiled coil</keyword>
<dbReference type="Proteomes" id="UP000189796">
    <property type="component" value="Chromosome I"/>
</dbReference>
<dbReference type="EMBL" id="LT670817">
    <property type="protein sequence ID" value="SHG15033.1"/>
    <property type="molecule type" value="Genomic_DNA"/>
</dbReference>
<evidence type="ECO:0000313" key="7">
    <source>
        <dbReference type="Proteomes" id="UP000189796"/>
    </source>
</evidence>
<evidence type="ECO:0000256" key="1">
    <source>
        <dbReference type="SAM" id="Coils"/>
    </source>
</evidence>
<feature type="domain" description="Multidrug resistance protein MdtA-like barrel-sandwich hybrid" evidence="5">
    <location>
        <begin position="97"/>
        <end position="292"/>
    </location>
</feature>
<dbReference type="GO" id="GO:0055085">
    <property type="term" value="P:transmembrane transport"/>
    <property type="evidence" value="ECO:0007669"/>
    <property type="project" value="InterPro"/>
</dbReference>
<dbReference type="OrthoDB" id="9811754at2"/>
<dbReference type="InterPro" id="IPR058625">
    <property type="entry name" value="MdtA-like_BSH"/>
</dbReference>
<dbReference type="InterPro" id="IPR058624">
    <property type="entry name" value="MdtA-like_HH"/>
</dbReference>
<dbReference type="Gene3D" id="1.10.287.470">
    <property type="entry name" value="Helix hairpin bin"/>
    <property type="match status" value="2"/>
</dbReference>
<feature type="domain" description="Multidrug resistance protein MdtA-like alpha-helical hairpin" evidence="4">
    <location>
        <begin position="166"/>
        <end position="231"/>
    </location>
</feature>
<feature type="transmembrane region" description="Helical" evidence="3">
    <location>
        <begin position="58"/>
        <end position="79"/>
    </location>
</feature>